<comment type="caution">
    <text evidence="1">The sequence shown here is derived from an EMBL/GenBank/DDBJ whole genome shotgun (WGS) entry which is preliminary data.</text>
</comment>
<evidence type="ECO:0008006" key="3">
    <source>
        <dbReference type="Google" id="ProtNLM"/>
    </source>
</evidence>
<keyword evidence="2" id="KW-1185">Reference proteome</keyword>
<gene>
    <name evidence="1" type="ORF">PV517_17370</name>
</gene>
<dbReference type="Proteomes" id="UP001271723">
    <property type="component" value="Unassembled WGS sequence"/>
</dbReference>
<name>A0ABU4L416_9ACTN</name>
<accession>A0ABU4L416</accession>
<reference evidence="1 2" key="1">
    <citation type="journal article" date="2023" name="Microb. Genom.">
        <title>Mesoterricola silvestris gen. nov., sp. nov., Mesoterricola sediminis sp. nov., Geothrix oryzae sp. nov., Geothrix edaphica sp. nov., Geothrix rubra sp. nov., and Geothrix limicola sp. nov., six novel members of Acidobacteriota isolated from soils.</title>
        <authorList>
            <person name="Weisberg A.J."/>
            <person name="Pearce E."/>
            <person name="Kramer C.G."/>
            <person name="Chang J.H."/>
            <person name="Clarke C.R."/>
        </authorList>
    </citation>
    <scope>NUCLEOTIDE SEQUENCE [LARGE SCALE GENOMIC DNA]</scope>
    <source>
        <strain evidence="1 2">NRRL_B-2795</strain>
    </source>
</reference>
<dbReference type="EMBL" id="JARAVY010000006">
    <property type="protein sequence ID" value="MDX2910468.1"/>
    <property type="molecule type" value="Genomic_DNA"/>
</dbReference>
<organism evidence="1 2">
    <name type="scientific">Streptomyces griseiscabiei</name>
    <dbReference type="NCBI Taxonomy" id="2993540"/>
    <lineage>
        <taxon>Bacteria</taxon>
        <taxon>Bacillati</taxon>
        <taxon>Actinomycetota</taxon>
        <taxon>Actinomycetes</taxon>
        <taxon>Kitasatosporales</taxon>
        <taxon>Streptomycetaceae</taxon>
        <taxon>Streptomyces</taxon>
    </lineage>
</organism>
<proteinExistence type="predicted"/>
<evidence type="ECO:0000313" key="1">
    <source>
        <dbReference type="EMBL" id="MDX2910468.1"/>
    </source>
</evidence>
<evidence type="ECO:0000313" key="2">
    <source>
        <dbReference type="Proteomes" id="UP001271723"/>
    </source>
</evidence>
<dbReference type="RefSeq" id="WP_179203075.1">
    <property type="nucleotide sequence ID" value="NZ_JAGJBZ010000002.1"/>
</dbReference>
<sequence>MAMADAAPKTVTITVDREPVSGVPRHTTPNEILRLAGIDPASHYLVKITGRHQESFEGRGEEPITVHEHEKFVSLSTGPTPTS</sequence>
<protein>
    <recommendedName>
        <fullName evidence="3">Multi-ubiquitin domain-containing protein</fullName>
    </recommendedName>
</protein>